<reference evidence="3" key="2">
    <citation type="submission" date="2021-04" db="EMBL/GenBank/DDBJ databases">
        <authorList>
            <person name="Gilroy R."/>
        </authorList>
    </citation>
    <scope>NUCLEOTIDE SEQUENCE</scope>
    <source>
        <strain evidence="3">14324</strain>
    </source>
</reference>
<comment type="caution">
    <text evidence="3">The sequence shown here is derived from an EMBL/GenBank/DDBJ whole genome shotgun (WGS) entry which is preliminary data.</text>
</comment>
<protein>
    <submittedName>
        <fullName evidence="3">XdhC family protein</fullName>
    </submittedName>
</protein>
<dbReference type="InterPro" id="IPR052698">
    <property type="entry name" value="MoCofactor_Util/Proc"/>
</dbReference>
<reference evidence="3" key="1">
    <citation type="journal article" date="2021" name="PeerJ">
        <title>Extensive microbial diversity within the chicken gut microbiome revealed by metagenomics and culture.</title>
        <authorList>
            <person name="Gilroy R."/>
            <person name="Ravi A."/>
            <person name="Getino M."/>
            <person name="Pursley I."/>
            <person name="Horton D.L."/>
            <person name="Alikhan N.F."/>
            <person name="Baker D."/>
            <person name="Gharbi K."/>
            <person name="Hall N."/>
            <person name="Watson M."/>
            <person name="Adriaenssens E.M."/>
            <person name="Foster-Nyarko E."/>
            <person name="Jarju S."/>
            <person name="Secka A."/>
            <person name="Antonio M."/>
            <person name="Oren A."/>
            <person name="Chaudhuri R.R."/>
            <person name="La Ragione R."/>
            <person name="Hildebrand F."/>
            <person name="Pallen M.J."/>
        </authorList>
    </citation>
    <scope>NUCLEOTIDE SEQUENCE</scope>
    <source>
        <strain evidence="3">14324</strain>
    </source>
</reference>
<dbReference type="Proteomes" id="UP000824041">
    <property type="component" value="Unassembled WGS sequence"/>
</dbReference>
<name>A0A9D2DU03_9FIRM</name>
<dbReference type="Pfam" id="PF13478">
    <property type="entry name" value="XdhC_C"/>
    <property type="match status" value="1"/>
</dbReference>
<evidence type="ECO:0000313" key="3">
    <source>
        <dbReference type="EMBL" id="HIZ23058.1"/>
    </source>
</evidence>
<gene>
    <name evidence="3" type="ORF">IAA21_09725</name>
</gene>
<dbReference type="PANTHER" id="PTHR30388:SF6">
    <property type="entry name" value="XANTHINE DEHYDROGENASE SUBUNIT A-RELATED"/>
    <property type="match status" value="1"/>
</dbReference>
<sequence length="333" mass="36407">MKNLVKILKERCEKGIPSMLVTIIAGSGSAPRGAGAVMAVGKEGRLAGTIGGGMLEFQATETAREYLKGGRTERIRYMLSKSEAADLEMICGGDLDVLYTYLSPAPDVKEALEQMLFHLNAHIPGWLILPLEGRIGFLGEEGKAAGLEAVPEIPGEMEKPGILKYDGEDYYVQMIKNTSKVYIFGGGHLSQELVPLLSHLGFRCIVTDDREEYSARELFPSAEEVHTLSYDNLDGKFDVQPQDYIIAVTRGHMGDFKVECFALKTPAYYIGVVGSRRKIAAVNQKLKEKGFTEEDIARITAPIGIPIKSETPAEIAVSIAAQLIEKRADHTSL</sequence>
<dbReference type="AlphaFoldDB" id="A0A9D2DU03"/>
<dbReference type="EMBL" id="DXBU01000131">
    <property type="protein sequence ID" value="HIZ23058.1"/>
    <property type="molecule type" value="Genomic_DNA"/>
</dbReference>
<dbReference type="PANTHER" id="PTHR30388">
    <property type="entry name" value="ALDEHYDE OXIDOREDUCTASE MOLYBDENUM COFACTOR ASSEMBLY PROTEIN"/>
    <property type="match status" value="1"/>
</dbReference>
<accession>A0A9D2DU03</accession>
<dbReference type="Gene3D" id="3.40.50.720">
    <property type="entry name" value="NAD(P)-binding Rossmann-like Domain"/>
    <property type="match status" value="1"/>
</dbReference>
<feature type="domain" description="XdhC Rossmann" evidence="2">
    <location>
        <begin position="181"/>
        <end position="323"/>
    </location>
</feature>
<dbReference type="Pfam" id="PF02625">
    <property type="entry name" value="XdhC_CoxI"/>
    <property type="match status" value="1"/>
</dbReference>
<evidence type="ECO:0000259" key="1">
    <source>
        <dbReference type="Pfam" id="PF02625"/>
    </source>
</evidence>
<feature type="domain" description="XdhC- CoxI" evidence="1">
    <location>
        <begin position="13"/>
        <end position="77"/>
    </location>
</feature>
<dbReference type="InterPro" id="IPR027051">
    <property type="entry name" value="XdhC_Rossmann_dom"/>
</dbReference>
<organism evidence="3 4">
    <name type="scientific">Candidatus Blautia faecigallinarum</name>
    <dbReference type="NCBI Taxonomy" id="2838488"/>
    <lineage>
        <taxon>Bacteria</taxon>
        <taxon>Bacillati</taxon>
        <taxon>Bacillota</taxon>
        <taxon>Clostridia</taxon>
        <taxon>Lachnospirales</taxon>
        <taxon>Lachnospiraceae</taxon>
        <taxon>Blautia</taxon>
    </lineage>
</organism>
<evidence type="ECO:0000259" key="2">
    <source>
        <dbReference type="Pfam" id="PF13478"/>
    </source>
</evidence>
<dbReference type="InterPro" id="IPR003777">
    <property type="entry name" value="XdhC_CoxI"/>
</dbReference>
<evidence type="ECO:0000313" key="4">
    <source>
        <dbReference type="Proteomes" id="UP000824041"/>
    </source>
</evidence>
<proteinExistence type="predicted"/>